<dbReference type="Pfam" id="PF19258">
    <property type="entry name" value="KxYKxGKxW_sig"/>
    <property type="match status" value="1"/>
</dbReference>
<dbReference type="Proteomes" id="UP000442244">
    <property type="component" value="Unassembled WGS sequence"/>
</dbReference>
<feature type="compositionally biased region" description="Low complexity" evidence="2">
    <location>
        <begin position="173"/>
        <end position="185"/>
    </location>
</feature>
<evidence type="ECO:0000256" key="1">
    <source>
        <dbReference type="ARBA" id="ARBA00022729"/>
    </source>
</evidence>
<feature type="compositionally biased region" description="Polar residues" evidence="2">
    <location>
        <begin position="156"/>
        <end position="172"/>
    </location>
</feature>
<dbReference type="EMBL" id="SDGY01000004">
    <property type="protein sequence ID" value="TYC46428.1"/>
    <property type="molecule type" value="Genomic_DNA"/>
</dbReference>
<name>A0A6P2CKM5_9LACO</name>
<reference evidence="4 5" key="1">
    <citation type="submission" date="2019-01" db="EMBL/GenBank/DDBJ databases">
        <title>Leuconostoc litchii sp. nov., a novel lactic acid bacterium isolated from lychee.</title>
        <authorList>
            <person name="Wang L.-T."/>
        </authorList>
    </citation>
    <scope>NUCLEOTIDE SEQUENCE [LARGE SCALE GENOMIC DNA]</scope>
    <source>
        <strain evidence="4 5">MB7</strain>
    </source>
</reference>
<comment type="caution">
    <text evidence="4">The sequence shown here is derived from an EMBL/GenBank/DDBJ whole genome shotgun (WGS) entry which is preliminary data.</text>
</comment>
<feature type="region of interest" description="Disordered" evidence="2">
    <location>
        <begin position="122"/>
        <end position="193"/>
    </location>
</feature>
<feature type="non-terminal residue" evidence="4">
    <location>
        <position position="193"/>
    </location>
</feature>
<keyword evidence="5" id="KW-1185">Reference proteome</keyword>
<evidence type="ECO:0000256" key="2">
    <source>
        <dbReference type="SAM" id="MobiDB-lite"/>
    </source>
</evidence>
<accession>A0A6P2CKM5</accession>
<dbReference type="RefSeq" id="WP_148606041.1">
    <property type="nucleotide sequence ID" value="NZ_SDGY01000004.1"/>
</dbReference>
<feature type="compositionally biased region" description="Polar residues" evidence="2">
    <location>
        <begin position="122"/>
        <end position="149"/>
    </location>
</feature>
<keyword evidence="1" id="KW-0732">Signal</keyword>
<feature type="domain" description="DUF1542" evidence="3">
    <location>
        <begin position="71"/>
        <end position="140"/>
    </location>
</feature>
<protein>
    <submittedName>
        <fullName evidence="4">DUF1542 domain-containing protein</fullName>
    </submittedName>
</protein>
<dbReference type="AlphaFoldDB" id="A0A6P2CKM5"/>
<dbReference type="OrthoDB" id="2149855at2"/>
<organism evidence="4 5">
    <name type="scientific">Leuconostoc litchii</name>
    <dbReference type="NCBI Taxonomy" id="1981069"/>
    <lineage>
        <taxon>Bacteria</taxon>
        <taxon>Bacillati</taxon>
        <taxon>Bacillota</taxon>
        <taxon>Bacilli</taxon>
        <taxon>Lactobacillales</taxon>
        <taxon>Lactobacillaceae</taxon>
        <taxon>Leuconostoc</taxon>
    </lineage>
</organism>
<dbReference type="Pfam" id="PF07564">
    <property type="entry name" value="DUF1542"/>
    <property type="match status" value="1"/>
</dbReference>
<dbReference type="InterPro" id="IPR022263">
    <property type="entry name" value="KxYKxGKxW"/>
</dbReference>
<sequence length="193" mass="20718">MNKSRHLARPSSIVEHKRFKLYKDGKLWVTALAGITFSMIAFSTPISADTIGDAQGLLSTSSSDKPIDEQKKSAENIINSEAIKIADNINNDKFLSQTDKDKQNQAVTNAATKAKSNIAQATSNDGINNAQTNGVTDIDNQYTPGQSDSSQDKPETTFSNQDNTNKTTAVADSSNQNTSNQNATTVGSSNQDN</sequence>
<evidence type="ECO:0000259" key="3">
    <source>
        <dbReference type="Pfam" id="PF07564"/>
    </source>
</evidence>
<dbReference type="NCBIfam" id="TIGR03715">
    <property type="entry name" value="KxYKxGKxW"/>
    <property type="match status" value="1"/>
</dbReference>
<dbReference type="InterPro" id="IPR011439">
    <property type="entry name" value="DUF1542"/>
</dbReference>
<gene>
    <name evidence="4" type="ORF">ESZ47_06960</name>
</gene>
<evidence type="ECO:0000313" key="5">
    <source>
        <dbReference type="Proteomes" id="UP000442244"/>
    </source>
</evidence>
<proteinExistence type="predicted"/>
<evidence type="ECO:0000313" key="4">
    <source>
        <dbReference type="EMBL" id="TYC46428.1"/>
    </source>
</evidence>